<evidence type="ECO:0000313" key="2">
    <source>
        <dbReference type="EnsemblPlants" id="AET6Gv20603000.11"/>
    </source>
</evidence>
<sequence>HGHIISLKHNIAHYSLKLFTGTLLIVSCSSRILDFHQKQKNMFNNTHARTRIILALRLYYVSG</sequence>
<keyword evidence="1" id="KW-0472">Membrane</keyword>
<keyword evidence="3" id="KW-1185">Reference proteome</keyword>
<organism evidence="2 3">
    <name type="scientific">Aegilops tauschii subsp. strangulata</name>
    <name type="common">Goatgrass</name>
    <dbReference type="NCBI Taxonomy" id="200361"/>
    <lineage>
        <taxon>Eukaryota</taxon>
        <taxon>Viridiplantae</taxon>
        <taxon>Streptophyta</taxon>
        <taxon>Embryophyta</taxon>
        <taxon>Tracheophyta</taxon>
        <taxon>Spermatophyta</taxon>
        <taxon>Magnoliopsida</taxon>
        <taxon>Liliopsida</taxon>
        <taxon>Poales</taxon>
        <taxon>Poaceae</taxon>
        <taxon>BOP clade</taxon>
        <taxon>Pooideae</taxon>
        <taxon>Triticodae</taxon>
        <taxon>Triticeae</taxon>
        <taxon>Triticinae</taxon>
        <taxon>Aegilops</taxon>
    </lineage>
</organism>
<feature type="transmembrane region" description="Helical" evidence="1">
    <location>
        <begin position="12"/>
        <end position="33"/>
    </location>
</feature>
<keyword evidence="1" id="KW-1133">Transmembrane helix</keyword>
<keyword evidence="1" id="KW-0812">Transmembrane</keyword>
<name>A0A453P474_AEGTS</name>
<evidence type="ECO:0000313" key="3">
    <source>
        <dbReference type="Proteomes" id="UP000015105"/>
    </source>
</evidence>
<dbReference type="Proteomes" id="UP000015105">
    <property type="component" value="Chromosome 6D"/>
</dbReference>
<reference evidence="2" key="5">
    <citation type="journal article" date="2021" name="G3 (Bethesda)">
        <title>Aegilops tauschii genome assembly Aet v5.0 features greater sequence contiguity and improved annotation.</title>
        <authorList>
            <person name="Wang L."/>
            <person name="Zhu T."/>
            <person name="Rodriguez J.C."/>
            <person name="Deal K.R."/>
            <person name="Dubcovsky J."/>
            <person name="McGuire P.E."/>
            <person name="Lux T."/>
            <person name="Spannagl M."/>
            <person name="Mayer K.F.X."/>
            <person name="Baldrich P."/>
            <person name="Meyers B.C."/>
            <person name="Huo N."/>
            <person name="Gu Y.Q."/>
            <person name="Zhou H."/>
            <person name="Devos K.M."/>
            <person name="Bennetzen J.L."/>
            <person name="Unver T."/>
            <person name="Budak H."/>
            <person name="Gulick P.J."/>
            <person name="Galiba G."/>
            <person name="Kalapos B."/>
            <person name="Nelson D.R."/>
            <person name="Li P."/>
            <person name="You F.M."/>
            <person name="Luo M.C."/>
            <person name="Dvorak J."/>
        </authorList>
    </citation>
    <scope>NUCLEOTIDE SEQUENCE [LARGE SCALE GENOMIC DNA]</scope>
    <source>
        <strain evidence="2">cv. AL8/78</strain>
    </source>
</reference>
<dbReference type="EnsemblPlants" id="AET6Gv20603000.11">
    <property type="protein sequence ID" value="AET6Gv20603000.11"/>
    <property type="gene ID" value="AET6Gv20603000"/>
</dbReference>
<reference evidence="3" key="1">
    <citation type="journal article" date="2014" name="Science">
        <title>Ancient hybridizations among the ancestral genomes of bread wheat.</title>
        <authorList>
            <consortium name="International Wheat Genome Sequencing Consortium,"/>
            <person name="Marcussen T."/>
            <person name="Sandve S.R."/>
            <person name="Heier L."/>
            <person name="Spannagl M."/>
            <person name="Pfeifer M."/>
            <person name="Jakobsen K.S."/>
            <person name="Wulff B.B."/>
            <person name="Steuernagel B."/>
            <person name="Mayer K.F."/>
            <person name="Olsen O.A."/>
        </authorList>
    </citation>
    <scope>NUCLEOTIDE SEQUENCE [LARGE SCALE GENOMIC DNA]</scope>
    <source>
        <strain evidence="3">cv. AL8/78</strain>
    </source>
</reference>
<evidence type="ECO:0000256" key="1">
    <source>
        <dbReference type="SAM" id="Phobius"/>
    </source>
</evidence>
<proteinExistence type="predicted"/>
<reference evidence="3" key="2">
    <citation type="journal article" date="2017" name="Nat. Plants">
        <title>The Aegilops tauschii genome reveals multiple impacts of transposons.</title>
        <authorList>
            <person name="Zhao G."/>
            <person name="Zou C."/>
            <person name="Li K."/>
            <person name="Wang K."/>
            <person name="Li T."/>
            <person name="Gao L."/>
            <person name="Zhang X."/>
            <person name="Wang H."/>
            <person name="Yang Z."/>
            <person name="Liu X."/>
            <person name="Jiang W."/>
            <person name="Mao L."/>
            <person name="Kong X."/>
            <person name="Jiao Y."/>
            <person name="Jia J."/>
        </authorList>
    </citation>
    <scope>NUCLEOTIDE SEQUENCE [LARGE SCALE GENOMIC DNA]</scope>
    <source>
        <strain evidence="3">cv. AL8/78</strain>
    </source>
</reference>
<reference evidence="2" key="3">
    <citation type="journal article" date="2017" name="Nature">
        <title>Genome sequence of the progenitor of the wheat D genome Aegilops tauschii.</title>
        <authorList>
            <person name="Luo M.C."/>
            <person name="Gu Y.Q."/>
            <person name="Puiu D."/>
            <person name="Wang H."/>
            <person name="Twardziok S.O."/>
            <person name="Deal K.R."/>
            <person name="Huo N."/>
            <person name="Zhu T."/>
            <person name="Wang L."/>
            <person name="Wang Y."/>
            <person name="McGuire P.E."/>
            <person name="Liu S."/>
            <person name="Long H."/>
            <person name="Ramasamy R.K."/>
            <person name="Rodriguez J.C."/>
            <person name="Van S.L."/>
            <person name="Yuan L."/>
            <person name="Wang Z."/>
            <person name="Xia Z."/>
            <person name="Xiao L."/>
            <person name="Anderson O.D."/>
            <person name="Ouyang S."/>
            <person name="Liang Y."/>
            <person name="Zimin A.V."/>
            <person name="Pertea G."/>
            <person name="Qi P."/>
            <person name="Bennetzen J.L."/>
            <person name="Dai X."/>
            <person name="Dawson M.W."/>
            <person name="Muller H.G."/>
            <person name="Kugler K."/>
            <person name="Rivarola-Duarte L."/>
            <person name="Spannagl M."/>
            <person name="Mayer K.F.X."/>
            <person name="Lu F.H."/>
            <person name="Bevan M.W."/>
            <person name="Leroy P."/>
            <person name="Li P."/>
            <person name="You F.M."/>
            <person name="Sun Q."/>
            <person name="Liu Z."/>
            <person name="Lyons E."/>
            <person name="Wicker T."/>
            <person name="Salzberg S.L."/>
            <person name="Devos K.M."/>
            <person name="Dvorak J."/>
        </authorList>
    </citation>
    <scope>NUCLEOTIDE SEQUENCE [LARGE SCALE GENOMIC DNA]</scope>
    <source>
        <strain evidence="2">cv. AL8/78</strain>
    </source>
</reference>
<dbReference type="AlphaFoldDB" id="A0A453P474"/>
<reference evidence="2" key="4">
    <citation type="submission" date="2019-03" db="UniProtKB">
        <authorList>
            <consortium name="EnsemblPlants"/>
        </authorList>
    </citation>
    <scope>IDENTIFICATION</scope>
</reference>
<dbReference type="Gramene" id="AET6Gv20603000.11">
    <property type="protein sequence ID" value="AET6Gv20603000.11"/>
    <property type="gene ID" value="AET6Gv20603000"/>
</dbReference>
<accession>A0A453P474</accession>
<protein>
    <submittedName>
        <fullName evidence="2">Uncharacterized protein</fullName>
    </submittedName>
</protein>